<feature type="transmembrane region" description="Helical" evidence="10">
    <location>
        <begin position="108"/>
        <end position="124"/>
    </location>
</feature>
<evidence type="ECO:0000259" key="15">
    <source>
        <dbReference type="Pfam" id="PF20501"/>
    </source>
</evidence>
<feature type="transmembrane region" description="Helical" evidence="10">
    <location>
        <begin position="447"/>
        <end position="469"/>
    </location>
</feature>
<evidence type="ECO:0000256" key="9">
    <source>
        <dbReference type="RuleBase" id="RU000320"/>
    </source>
</evidence>
<evidence type="ECO:0000313" key="16">
    <source>
        <dbReference type="EMBL" id="SNX47630.1"/>
    </source>
</evidence>
<feature type="transmembrane region" description="Helical" evidence="10">
    <location>
        <begin position="130"/>
        <end position="148"/>
    </location>
</feature>
<evidence type="ECO:0000256" key="10">
    <source>
        <dbReference type="SAM" id="Phobius"/>
    </source>
</evidence>
<evidence type="ECO:0000256" key="3">
    <source>
        <dbReference type="ARBA" id="ARBA00022449"/>
    </source>
</evidence>
<dbReference type="GO" id="GO:0015297">
    <property type="term" value="F:antiporter activity"/>
    <property type="evidence" value="ECO:0007669"/>
    <property type="project" value="UniProtKB-KW"/>
</dbReference>
<accession>A0A240EI58</accession>
<feature type="transmembrane region" description="Helical" evidence="10">
    <location>
        <begin position="619"/>
        <end position="639"/>
    </location>
</feature>
<feature type="transmembrane region" description="Helical" evidence="10">
    <location>
        <begin position="799"/>
        <end position="819"/>
    </location>
</feature>
<dbReference type="Pfam" id="PF00361">
    <property type="entry name" value="Proton_antipo_M"/>
    <property type="match status" value="1"/>
</dbReference>
<dbReference type="PANTHER" id="PTHR43373:SF1">
    <property type="entry name" value="NA(+)_H(+) ANTIPORTER SUBUNIT A"/>
    <property type="match status" value="1"/>
</dbReference>
<keyword evidence="2" id="KW-0813">Transport</keyword>
<organism evidence="16 17">
    <name type="scientific">Vibrio thalassae</name>
    <dbReference type="NCBI Taxonomy" id="1243014"/>
    <lineage>
        <taxon>Bacteria</taxon>
        <taxon>Pseudomonadati</taxon>
        <taxon>Pseudomonadota</taxon>
        <taxon>Gammaproteobacteria</taxon>
        <taxon>Vibrionales</taxon>
        <taxon>Vibrionaceae</taxon>
        <taxon>Vibrio</taxon>
    </lineage>
</organism>
<feature type="transmembrane region" description="Helical" evidence="10">
    <location>
        <begin position="204"/>
        <end position="229"/>
    </location>
</feature>
<evidence type="ECO:0000256" key="1">
    <source>
        <dbReference type="ARBA" id="ARBA00004651"/>
    </source>
</evidence>
<feature type="transmembrane region" description="Helical" evidence="10">
    <location>
        <begin position="594"/>
        <end position="614"/>
    </location>
</feature>
<feature type="transmembrane region" description="Helical" evidence="10">
    <location>
        <begin position="563"/>
        <end position="582"/>
    </location>
</feature>
<dbReference type="PANTHER" id="PTHR43373">
    <property type="entry name" value="NA(+)/H(+) ANTIPORTER SUBUNIT"/>
    <property type="match status" value="1"/>
</dbReference>
<keyword evidence="8 10" id="KW-0472">Membrane</keyword>
<keyword evidence="7" id="KW-0406">Ion transport</keyword>
<feature type="transmembrane region" description="Helical" evidence="10">
    <location>
        <begin position="31"/>
        <end position="51"/>
    </location>
</feature>
<feature type="domain" description="NADH-Ubiquinone oxidoreductase (complex I) chain 5 N-terminal" evidence="12">
    <location>
        <begin position="62"/>
        <end position="108"/>
    </location>
</feature>
<feature type="domain" description="Na+/H+ antiporter MnhB subunit-related protein" evidence="13">
    <location>
        <begin position="772"/>
        <end position="889"/>
    </location>
</feature>
<dbReference type="GO" id="GO:0005886">
    <property type="term" value="C:plasma membrane"/>
    <property type="evidence" value="ECO:0007669"/>
    <property type="project" value="UniProtKB-SubCell"/>
</dbReference>
<keyword evidence="6 10" id="KW-1133">Transmembrane helix</keyword>
<keyword evidence="17" id="KW-1185">Reference proteome</keyword>
<keyword evidence="3" id="KW-0050">Antiport</keyword>
<evidence type="ECO:0000256" key="4">
    <source>
        <dbReference type="ARBA" id="ARBA00022475"/>
    </source>
</evidence>
<feature type="transmembrane region" description="Helical" evidence="10">
    <location>
        <begin position="770"/>
        <end position="793"/>
    </location>
</feature>
<dbReference type="InterPro" id="IPR001516">
    <property type="entry name" value="Proton_antipo_N"/>
</dbReference>
<feature type="transmembrane region" description="Helical" evidence="10">
    <location>
        <begin position="874"/>
        <end position="895"/>
    </location>
</feature>
<feature type="transmembrane region" description="Helical" evidence="10">
    <location>
        <begin position="71"/>
        <end position="96"/>
    </location>
</feature>
<feature type="transmembrane region" description="Helical" evidence="10">
    <location>
        <begin position="401"/>
        <end position="424"/>
    </location>
</feature>
<dbReference type="Pfam" id="PF20501">
    <property type="entry name" value="MbhE"/>
    <property type="match status" value="1"/>
</dbReference>
<feature type="transmembrane region" description="Helical" evidence="10">
    <location>
        <begin position="269"/>
        <end position="289"/>
    </location>
</feature>
<feature type="transmembrane region" description="Helical" evidence="10">
    <location>
        <begin position="323"/>
        <end position="342"/>
    </location>
</feature>
<evidence type="ECO:0000256" key="2">
    <source>
        <dbReference type="ARBA" id="ARBA00022448"/>
    </source>
</evidence>
<feature type="transmembrane region" description="Helical" evidence="10">
    <location>
        <begin position="241"/>
        <end position="263"/>
    </location>
</feature>
<dbReference type="InterPro" id="IPR001750">
    <property type="entry name" value="ND/Mrp_TM"/>
</dbReference>
<protein>
    <submittedName>
        <fullName evidence="16">Na(+)/H(+) antiporter subunit A</fullName>
    </submittedName>
</protein>
<feature type="transmembrane region" description="Helical" evidence="10">
    <location>
        <begin position="363"/>
        <end position="381"/>
    </location>
</feature>
<dbReference type="GO" id="GO:0006811">
    <property type="term" value="P:monoatomic ion transport"/>
    <property type="evidence" value="ECO:0007669"/>
    <property type="project" value="UniProtKB-KW"/>
</dbReference>
<gene>
    <name evidence="16" type="primary">mrpA</name>
    <name evidence="16" type="ORF">VTH8203_01245</name>
</gene>
<dbReference type="PRINTS" id="PR01434">
    <property type="entry name" value="NADHDHGNASE5"/>
</dbReference>
<feature type="transmembrane region" description="Helical" evidence="10">
    <location>
        <begin position="831"/>
        <end position="854"/>
    </location>
</feature>
<reference evidence="17" key="1">
    <citation type="submission" date="2016-06" db="EMBL/GenBank/DDBJ databases">
        <authorList>
            <person name="Rodrigo-Torres L."/>
            <person name="Arahal R.D."/>
            <person name="Lucena T."/>
        </authorList>
    </citation>
    <scope>NUCLEOTIDE SEQUENCE [LARGE SCALE GENOMIC DNA]</scope>
    <source>
        <strain evidence="17">CECT8203</strain>
    </source>
</reference>
<dbReference type="AlphaFoldDB" id="A0A240EI58"/>
<dbReference type="InterPro" id="IPR046806">
    <property type="entry name" value="MrpA_C/MbhE"/>
</dbReference>
<evidence type="ECO:0000259" key="14">
    <source>
        <dbReference type="Pfam" id="PF13244"/>
    </source>
</evidence>
<dbReference type="InterPro" id="IPR007182">
    <property type="entry name" value="MnhB"/>
</dbReference>
<dbReference type="InterPro" id="IPR050616">
    <property type="entry name" value="CPA3_Na-H_Antiporter_A"/>
</dbReference>
<dbReference type="EMBL" id="OANU01000011">
    <property type="protein sequence ID" value="SNX47630.1"/>
    <property type="molecule type" value="Genomic_DNA"/>
</dbReference>
<feature type="transmembrane region" description="Helical" evidence="10">
    <location>
        <begin position="645"/>
        <end position="662"/>
    </location>
</feature>
<dbReference type="Pfam" id="PF00662">
    <property type="entry name" value="Proton_antipo_N"/>
    <property type="match status" value="1"/>
</dbReference>
<feature type="transmembrane region" description="Helical" evidence="10">
    <location>
        <begin position="682"/>
        <end position="701"/>
    </location>
</feature>
<evidence type="ECO:0000259" key="13">
    <source>
        <dbReference type="Pfam" id="PF04039"/>
    </source>
</evidence>
<feature type="transmembrane region" description="Helical" evidence="10">
    <location>
        <begin position="740"/>
        <end position="758"/>
    </location>
</feature>
<feature type="transmembrane region" description="Helical" evidence="10">
    <location>
        <begin position="296"/>
        <end position="317"/>
    </location>
</feature>
<feature type="transmembrane region" description="Helical" evidence="10">
    <location>
        <begin position="160"/>
        <end position="184"/>
    </location>
</feature>
<evidence type="ECO:0000256" key="6">
    <source>
        <dbReference type="ARBA" id="ARBA00022989"/>
    </source>
</evidence>
<dbReference type="Proteomes" id="UP000219336">
    <property type="component" value="Unassembled WGS sequence"/>
</dbReference>
<sequence>MSINLNIEKAALTSNKLGKQGERVNLQSSQLFALFAVFPLSIFLSILYLYSPEGVAWTASWVPSLGLDLSFRLDGLSFLFACLISGIGTLVQIYALAYLREYPNRLKFHFYLTAFMLAMLGVVLSNNVLLLFVFWELTTITSYLLIGFNHENPTTRKNALQSLLITGAGGLAMLAGLILLGNMAESYQLTTILQQASVIHDHALFVPSLLLIILGAFTKSAQFPFHFWLPNAMAAPTPVSAYLHSATMVKAGIFLLALLSPIYAHSEVWFYTLTTVGGFTALWCAVLALKQTDLKLMLAYSTTVVLGKLTFLLGIGTDLALKSALMLIVAHSMYKAGLFMVIGNIDKATGTREVGVLRGLRPVLQISFVAAFIAALSTSGVPPLPGFLSKEYMYKAGLEVSSLAVLLMLVVNALTVTLVLALLIKPFSRKYQGEPTPAKPIEVNKGLWLPPITLALVSVLATVLGLGWLNEQVILPGVTSIAPISEPEPLKLWHGINLPLVLSAVTLLLGVSVYKIYPWLLAQWTRLSITLPNANKVFDGLLKGMMAFASWQTNLMQRKRMSFYGLISFSALAVLLVSQVHISSNVMFSQLVDAKFYEFAVALLLIVSTVVVIVSKTKLLAVAALGMIGFMTTLVFMIYSAPDVAKTQLLVETLMVVFLVLLMRHVPKLATVRQHSIKRKTLHAVVASVIGFAITMLLINITSQPMDTSVAEFFSNNSVPGGHGRNIVNVILVDFRAFDTFGEVVVVVMAGLCAVSLLKPGSVTYKNIQSLIFGTASHIVAALMLVFSLYLLMRGHNSPGGGFIGALIAVIGLSLLMFAESPKYVRERLHFAPFSIAMFGVLLSFIAGVISLLFNLPFLTGLWWKDVLPLGTPLIFDIGIYLGVIGGVMGMVLHVSEELN</sequence>
<comment type="subcellular location">
    <subcellularLocation>
        <location evidence="1">Cell membrane</location>
        <topology evidence="1">Multi-pass membrane protein</topology>
    </subcellularLocation>
    <subcellularLocation>
        <location evidence="9">Membrane</location>
        <topology evidence="9">Multi-pass membrane protein</topology>
    </subcellularLocation>
</comment>
<keyword evidence="5 9" id="KW-0812">Transmembrane</keyword>
<evidence type="ECO:0000259" key="11">
    <source>
        <dbReference type="Pfam" id="PF00361"/>
    </source>
</evidence>
<dbReference type="Pfam" id="PF04039">
    <property type="entry name" value="MnhB"/>
    <property type="match status" value="1"/>
</dbReference>
<proteinExistence type="predicted"/>
<evidence type="ECO:0000256" key="7">
    <source>
        <dbReference type="ARBA" id="ARBA00023065"/>
    </source>
</evidence>
<feature type="domain" description="NADH:quinone oxidoreductase/Mrp antiporter transmembrane" evidence="11">
    <location>
        <begin position="125"/>
        <end position="413"/>
    </location>
</feature>
<evidence type="ECO:0000256" key="8">
    <source>
        <dbReference type="ARBA" id="ARBA00023136"/>
    </source>
</evidence>
<dbReference type="InterPro" id="IPR025383">
    <property type="entry name" value="MrpA_C/MbhD"/>
</dbReference>
<name>A0A240EI58_9VIBR</name>
<keyword evidence="4" id="KW-1003">Cell membrane</keyword>
<feature type="transmembrane region" description="Helical" evidence="10">
    <location>
        <begin position="496"/>
        <end position="517"/>
    </location>
</feature>
<feature type="domain" description="MrpA C-terminal/MbhD" evidence="14">
    <location>
        <begin position="603"/>
        <end position="668"/>
    </location>
</feature>
<feature type="domain" description="MrpA C-terminal/MbhE" evidence="15">
    <location>
        <begin position="679"/>
        <end position="759"/>
    </location>
</feature>
<evidence type="ECO:0000313" key="17">
    <source>
        <dbReference type="Proteomes" id="UP000219336"/>
    </source>
</evidence>
<evidence type="ECO:0000259" key="12">
    <source>
        <dbReference type="Pfam" id="PF00662"/>
    </source>
</evidence>
<dbReference type="OrthoDB" id="9768329at2"/>
<evidence type="ECO:0000256" key="5">
    <source>
        <dbReference type="ARBA" id="ARBA00022692"/>
    </source>
</evidence>
<dbReference type="Pfam" id="PF13244">
    <property type="entry name" value="MbhD"/>
    <property type="match status" value="1"/>
</dbReference>